<dbReference type="InterPro" id="IPR029442">
    <property type="entry name" value="GyrI-like"/>
</dbReference>
<dbReference type="AlphaFoldDB" id="A0A6S6SXG3"/>
<dbReference type="InterPro" id="IPR011256">
    <property type="entry name" value="Reg_factor_effector_dom_sf"/>
</dbReference>
<accession>A0A6S6SXG3</accession>
<protein>
    <submittedName>
        <fullName evidence="2">AraC family transcriptional regulator</fullName>
    </submittedName>
</protein>
<evidence type="ECO:0000313" key="2">
    <source>
        <dbReference type="EMBL" id="CAA6807701.1"/>
    </source>
</evidence>
<proteinExistence type="predicted"/>
<reference evidence="2" key="1">
    <citation type="submission" date="2020-01" db="EMBL/GenBank/DDBJ databases">
        <authorList>
            <person name="Meier V. D."/>
            <person name="Meier V D."/>
        </authorList>
    </citation>
    <scope>NUCLEOTIDE SEQUENCE</scope>
    <source>
        <strain evidence="2">HLG_WM_MAG_07</strain>
    </source>
</reference>
<dbReference type="Gene3D" id="3.20.80.10">
    <property type="entry name" value="Regulatory factor, effector binding domain"/>
    <property type="match status" value="1"/>
</dbReference>
<sequence length="92" mass="10319">MYDVEIMDMEKTELAGYPHQGDYMEIGSKFEQLFIYAASNNLLNAQTRSISLYFGDPKSVPQEELQSMACISVTGDTEFSNNDRPEKASIPA</sequence>
<organism evidence="2">
    <name type="scientific">uncultured Thiotrichaceae bacterium</name>
    <dbReference type="NCBI Taxonomy" id="298394"/>
    <lineage>
        <taxon>Bacteria</taxon>
        <taxon>Pseudomonadati</taxon>
        <taxon>Pseudomonadota</taxon>
        <taxon>Gammaproteobacteria</taxon>
        <taxon>Thiotrichales</taxon>
        <taxon>Thiotrichaceae</taxon>
        <taxon>environmental samples</taxon>
    </lineage>
</organism>
<dbReference type="SUPFAM" id="SSF55136">
    <property type="entry name" value="Probable bacterial effector-binding domain"/>
    <property type="match status" value="1"/>
</dbReference>
<gene>
    <name evidence="2" type="ORF">HELGO_WM12585</name>
</gene>
<evidence type="ECO:0000259" key="1">
    <source>
        <dbReference type="Pfam" id="PF06445"/>
    </source>
</evidence>
<feature type="domain" description="GyrI-like small molecule binding" evidence="1">
    <location>
        <begin position="3"/>
        <end position="91"/>
    </location>
</feature>
<dbReference type="EMBL" id="CACVAY010000034">
    <property type="protein sequence ID" value="CAA6807701.1"/>
    <property type="molecule type" value="Genomic_DNA"/>
</dbReference>
<name>A0A6S6SXG3_9GAMM</name>
<dbReference type="Pfam" id="PF06445">
    <property type="entry name" value="GyrI-like"/>
    <property type="match status" value="1"/>
</dbReference>